<organism evidence="3 4">
    <name type="scientific">Occallatibacter riparius</name>
    <dbReference type="NCBI Taxonomy" id="1002689"/>
    <lineage>
        <taxon>Bacteria</taxon>
        <taxon>Pseudomonadati</taxon>
        <taxon>Acidobacteriota</taxon>
        <taxon>Terriglobia</taxon>
        <taxon>Terriglobales</taxon>
        <taxon>Acidobacteriaceae</taxon>
        <taxon>Occallatibacter</taxon>
    </lineage>
</organism>
<reference evidence="3" key="1">
    <citation type="submission" date="2021-04" db="EMBL/GenBank/DDBJ databases">
        <title>Phylogenetic analysis of Acidobacteriaceae.</title>
        <authorList>
            <person name="Qiu L."/>
            <person name="Zhang Q."/>
        </authorList>
    </citation>
    <scope>NUCLEOTIDE SEQUENCE</scope>
    <source>
        <strain evidence="3">DSM 25168</strain>
    </source>
</reference>
<dbReference type="InterPro" id="IPR011006">
    <property type="entry name" value="CheY-like_superfamily"/>
</dbReference>
<accession>A0A9J7BW24</accession>
<proteinExistence type="predicted"/>
<dbReference type="CDD" id="cd17535">
    <property type="entry name" value="REC_NarL-like"/>
    <property type="match status" value="1"/>
</dbReference>
<evidence type="ECO:0000259" key="2">
    <source>
        <dbReference type="PROSITE" id="PS50110"/>
    </source>
</evidence>
<sequence>MARFKALIVDDNAQFGLFLRSALEERTPCQVIGVAVDGLEALEKAHELQPDLILLDLGLPKLNGMEVLKKVRQLVPGAKVLVVSQESSPEIIQAAMRHGAHGYLLKSDTADLPMAVQGLLLNEGFVSFEFFPHVEG</sequence>
<dbReference type="Pfam" id="PF00072">
    <property type="entry name" value="Response_reg"/>
    <property type="match status" value="1"/>
</dbReference>
<gene>
    <name evidence="3" type="ORF">MOP44_13030</name>
</gene>
<evidence type="ECO:0000256" key="1">
    <source>
        <dbReference type="PROSITE-ProRule" id="PRU00169"/>
    </source>
</evidence>
<evidence type="ECO:0000313" key="4">
    <source>
        <dbReference type="Proteomes" id="UP001059380"/>
    </source>
</evidence>
<evidence type="ECO:0000313" key="3">
    <source>
        <dbReference type="EMBL" id="UWZ86840.1"/>
    </source>
</evidence>
<dbReference type="GO" id="GO:0000160">
    <property type="term" value="P:phosphorelay signal transduction system"/>
    <property type="evidence" value="ECO:0007669"/>
    <property type="project" value="InterPro"/>
</dbReference>
<feature type="modified residue" description="4-aspartylphosphate" evidence="1">
    <location>
        <position position="56"/>
    </location>
</feature>
<dbReference type="EMBL" id="CP093313">
    <property type="protein sequence ID" value="UWZ86840.1"/>
    <property type="molecule type" value="Genomic_DNA"/>
</dbReference>
<dbReference type="AlphaFoldDB" id="A0A9J7BW24"/>
<dbReference type="PANTHER" id="PTHR45566">
    <property type="entry name" value="HTH-TYPE TRANSCRIPTIONAL REGULATOR YHJB-RELATED"/>
    <property type="match status" value="1"/>
</dbReference>
<dbReference type="Gene3D" id="3.40.50.2300">
    <property type="match status" value="1"/>
</dbReference>
<dbReference type="InterPro" id="IPR058245">
    <property type="entry name" value="NreC/VraR/RcsB-like_REC"/>
</dbReference>
<dbReference type="InterPro" id="IPR001789">
    <property type="entry name" value="Sig_transdc_resp-reg_receiver"/>
</dbReference>
<name>A0A9J7BW24_9BACT</name>
<dbReference type="SUPFAM" id="SSF52172">
    <property type="entry name" value="CheY-like"/>
    <property type="match status" value="1"/>
</dbReference>
<keyword evidence="1" id="KW-0597">Phosphoprotein</keyword>
<protein>
    <submittedName>
        <fullName evidence="3">Response regulator transcription factor</fullName>
    </submittedName>
</protein>
<keyword evidence="4" id="KW-1185">Reference proteome</keyword>
<dbReference type="PROSITE" id="PS50110">
    <property type="entry name" value="RESPONSE_REGULATORY"/>
    <property type="match status" value="1"/>
</dbReference>
<feature type="domain" description="Response regulatory" evidence="2">
    <location>
        <begin position="5"/>
        <end position="121"/>
    </location>
</feature>
<dbReference type="PANTHER" id="PTHR45566:SF2">
    <property type="entry name" value="NARL SUBFAMILY"/>
    <property type="match status" value="1"/>
</dbReference>
<dbReference type="Proteomes" id="UP001059380">
    <property type="component" value="Chromosome"/>
</dbReference>
<dbReference type="KEGG" id="orp:MOP44_13030"/>
<dbReference type="RefSeq" id="WP_260796478.1">
    <property type="nucleotide sequence ID" value="NZ_CP093313.1"/>
</dbReference>
<dbReference type="SMART" id="SM00448">
    <property type="entry name" value="REC"/>
    <property type="match status" value="1"/>
</dbReference>
<dbReference type="InterPro" id="IPR051015">
    <property type="entry name" value="EvgA-like"/>
</dbReference>